<feature type="domain" description="Methyltransferase" evidence="1">
    <location>
        <begin position="41"/>
        <end position="148"/>
    </location>
</feature>
<dbReference type="STRING" id="1036808.A0A0C3EF33"/>
<dbReference type="OrthoDB" id="10017101at2759"/>
<evidence type="ECO:0000313" key="3">
    <source>
        <dbReference type="Proteomes" id="UP000053989"/>
    </source>
</evidence>
<dbReference type="Pfam" id="PF13847">
    <property type="entry name" value="Methyltransf_31"/>
    <property type="match status" value="1"/>
</dbReference>
<organism evidence="2 3">
    <name type="scientific">Scleroderma citrinum Foug A</name>
    <dbReference type="NCBI Taxonomy" id="1036808"/>
    <lineage>
        <taxon>Eukaryota</taxon>
        <taxon>Fungi</taxon>
        <taxon>Dikarya</taxon>
        <taxon>Basidiomycota</taxon>
        <taxon>Agaricomycotina</taxon>
        <taxon>Agaricomycetes</taxon>
        <taxon>Agaricomycetidae</taxon>
        <taxon>Boletales</taxon>
        <taxon>Sclerodermatineae</taxon>
        <taxon>Sclerodermataceae</taxon>
        <taxon>Scleroderma</taxon>
    </lineage>
</organism>
<evidence type="ECO:0000313" key="2">
    <source>
        <dbReference type="EMBL" id="KIM66924.1"/>
    </source>
</evidence>
<dbReference type="PANTHER" id="PTHR43861:SF1">
    <property type="entry name" value="TRANS-ACONITATE 2-METHYLTRANSFERASE"/>
    <property type="match status" value="1"/>
</dbReference>
<dbReference type="HOGENOM" id="CLU_037990_5_3_1"/>
<sequence>MQYKGLTSWMDYSADNYNKIAPFVYSDEYTAPILKWLNPSQGQRIIDLGCGSGDLTVKLQDAVGAGGFVLGVDYNQDMLTKAAQNGLKNLFHCDIQDMKLSANLCGENLFDAVFSNATLHWCKRDPSGVLEGIKRVLKDGGRFVCEMGGHLNCVGVRACLHHVVRTRGVDPESIDPWYFPSVEEYRKLLENAGFRVDTISLVPRITMLKEGGLRDWLQLFARDTFLKTFDDEGAAAIMDEAVRMCGVDCQDKDGNWSMMYARLRFSATLVRD</sequence>
<dbReference type="InParanoid" id="A0A0C3EF33"/>
<protein>
    <recommendedName>
        <fullName evidence="1">Methyltransferase domain-containing protein</fullName>
    </recommendedName>
</protein>
<gene>
    <name evidence="2" type="ORF">SCLCIDRAFT_1210984</name>
</gene>
<proteinExistence type="predicted"/>
<dbReference type="SUPFAM" id="SSF53335">
    <property type="entry name" value="S-adenosyl-L-methionine-dependent methyltransferases"/>
    <property type="match status" value="1"/>
</dbReference>
<evidence type="ECO:0000259" key="1">
    <source>
        <dbReference type="Pfam" id="PF13847"/>
    </source>
</evidence>
<accession>A0A0C3EF33</accession>
<dbReference type="AlphaFoldDB" id="A0A0C3EF33"/>
<dbReference type="InterPro" id="IPR025714">
    <property type="entry name" value="Methyltranfer_dom"/>
</dbReference>
<dbReference type="EMBL" id="KN822015">
    <property type="protein sequence ID" value="KIM66924.1"/>
    <property type="molecule type" value="Genomic_DNA"/>
</dbReference>
<reference evidence="2 3" key="1">
    <citation type="submission" date="2014-04" db="EMBL/GenBank/DDBJ databases">
        <authorList>
            <consortium name="DOE Joint Genome Institute"/>
            <person name="Kuo A."/>
            <person name="Kohler A."/>
            <person name="Nagy L.G."/>
            <person name="Floudas D."/>
            <person name="Copeland A."/>
            <person name="Barry K.W."/>
            <person name="Cichocki N."/>
            <person name="Veneault-Fourrey C."/>
            <person name="LaButti K."/>
            <person name="Lindquist E.A."/>
            <person name="Lipzen A."/>
            <person name="Lundell T."/>
            <person name="Morin E."/>
            <person name="Murat C."/>
            <person name="Sun H."/>
            <person name="Tunlid A."/>
            <person name="Henrissat B."/>
            <person name="Grigoriev I.V."/>
            <person name="Hibbett D.S."/>
            <person name="Martin F."/>
            <person name="Nordberg H.P."/>
            <person name="Cantor M.N."/>
            <person name="Hua S.X."/>
        </authorList>
    </citation>
    <scope>NUCLEOTIDE SEQUENCE [LARGE SCALE GENOMIC DNA]</scope>
    <source>
        <strain evidence="2 3">Foug A</strain>
    </source>
</reference>
<dbReference type="Gene3D" id="3.40.50.150">
    <property type="entry name" value="Vaccinia Virus protein VP39"/>
    <property type="match status" value="1"/>
</dbReference>
<dbReference type="PANTHER" id="PTHR43861">
    <property type="entry name" value="TRANS-ACONITATE 2-METHYLTRANSFERASE-RELATED"/>
    <property type="match status" value="1"/>
</dbReference>
<reference evidence="3" key="2">
    <citation type="submission" date="2015-01" db="EMBL/GenBank/DDBJ databases">
        <title>Evolutionary Origins and Diversification of the Mycorrhizal Mutualists.</title>
        <authorList>
            <consortium name="DOE Joint Genome Institute"/>
            <consortium name="Mycorrhizal Genomics Consortium"/>
            <person name="Kohler A."/>
            <person name="Kuo A."/>
            <person name="Nagy L.G."/>
            <person name="Floudas D."/>
            <person name="Copeland A."/>
            <person name="Barry K.W."/>
            <person name="Cichocki N."/>
            <person name="Veneault-Fourrey C."/>
            <person name="LaButti K."/>
            <person name="Lindquist E.A."/>
            <person name="Lipzen A."/>
            <person name="Lundell T."/>
            <person name="Morin E."/>
            <person name="Murat C."/>
            <person name="Riley R."/>
            <person name="Ohm R."/>
            <person name="Sun H."/>
            <person name="Tunlid A."/>
            <person name="Henrissat B."/>
            <person name="Grigoriev I.V."/>
            <person name="Hibbett D.S."/>
            <person name="Martin F."/>
        </authorList>
    </citation>
    <scope>NUCLEOTIDE SEQUENCE [LARGE SCALE GENOMIC DNA]</scope>
    <source>
        <strain evidence="3">Foug A</strain>
    </source>
</reference>
<dbReference type="Proteomes" id="UP000053989">
    <property type="component" value="Unassembled WGS sequence"/>
</dbReference>
<keyword evidence="3" id="KW-1185">Reference proteome</keyword>
<name>A0A0C3EF33_9AGAM</name>
<dbReference type="InterPro" id="IPR029063">
    <property type="entry name" value="SAM-dependent_MTases_sf"/>
</dbReference>
<dbReference type="CDD" id="cd02440">
    <property type="entry name" value="AdoMet_MTases"/>
    <property type="match status" value="1"/>
</dbReference>